<feature type="transmembrane region" description="Helical" evidence="8">
    <location>
        <begin position="12"/>
        <end position="36"/>
    </location>
</feature>
<evidence type="ECO:0000256" key="4">
    <source>
        <dbReference type="ARBA" id="ARBA00022475"/>
    </source>
</evidence>
<evidence type="ECO:0000256" key="8">
    <source>
        <dbReference type="SAM" id="Phobius"/>
    </source>
</evidence>
<sequence>MTYLIKGKKGYYQAISALFLGSFVSFMILYSVQTLLPNFTTDYHVSPAVASLALSVSTGCLAVSMLLVAPLADAIGKKRLMTTSLFLTSLLCVLVAFSPNFSTLLVIRAVQGIVLAGFPSIAMAYVSDEFDPKTLGTVMGLHVSGNTIGGLTGRFLTGVLTEWVSWQFALLTMGIISLVISFFFLKLLPESRRPAKETPSFRTFALSIVQPLKEARLLCLFAFSFVLMGSFVTVYNYLGFRLLEPPFSLSQTWIGMIFFVYLVGTFSSTFMGQVSDKAGKAKTLSVSILIMLIGAGLTLSQQLLFVILALCIFTFGFFGGHSIASRWVGEVAARYRAQAASLYLFCYYLGSSVIGSSNGFIWEHFKWEGIITVVCTLIGLALVLIATFLTLQKRQSAQPPASLLKKGS</sequence>
<evidence type="ECO:0000313" key="10">
    <source>
        <dbReference type="EMBL" id="MCM3712498.1"/>
    </source>
</evidence>
<name>A0A9X2DP26_9BACI</name>
<feature type="transmembrane region" description="Helical" evidence="8">
    <location>
        <begin position="80"/>
        <end position="99"/>
    </location>
</feature>
<protein>
    <submittedName>
        <fullName evidence="10">MFS transporter</fullName>
    </submittedName>
</protein>
<proteinExistence type="inferred from homology"/>
<evidence type="ECO:0000259" key="9">
    <source>
        <dbReference type="PROSITE" id="PS50850"/>
    </source>
</evidence>
<feature type="transmembrane region" description="Helical" evidence="8">
    <location>
        <begin position="217"/>
        <end position="238"/>
    </location>
</feature>
<accession>A0A9X2DP26</accession>
<dbReference type="InterPro" id="IPR020846">
    <property type="entry name" value="MFS_dom"/>
</dbReference>
<dbReference type="Proteomes" id="UP001139179">
    <property type="component" value="Unassembled WGS sequence"/>
</dbReference>
<feature type="domain" description="Major facilitator superfamily (MFS) profile" evidence="9">
    <location>
        <begin position="14"/>
        <end position="394"/>
    </location>
</feature>
<dbReference type="PANTHER" id="PTHR43271">
    <property type="entry name" value="BLL2771 PROTEIN"/>
    <property type="match status" value="1"/>
</dbReference>
<keyword evidence="6 8" id="KW-1133">Transmembrane helix</keyword>
<reference evidence="10" key="1">
    <citation type="submission" date="2022-05" db="EMBL/GenBank/DDBJ databases">
        <title>Comparative Genomics of Spacecraft Associated Microbes.</title>
        <authorList>
            <person name="Tran M.T."/>
            <person name="Wright A."/>
            <person name="Seuylemezian A."/>
            <person name="Eisen J."/>
            <person name="Coil D."/>
        </authorList>
    </citation>
    <scope>NUCLEOTIDE SEQUENCE</scope>
    <source>
        <strain evidence="10">214.1.1</strain>
    </source>
</reference>
<evidence type="ECO:0000256" key="1">
    <source>
        <dbReference type="ARBA" id="ARBA00004651"/>
    </source>
</evidence>
<feature type="transmembrane region" description="Helical" evidence="8">
    <location>
        <begin position="305"/>
        <end position="328"/>
    </location>
</feature>
<dbReference type="GO" id="GO:0005886">
    <property type="term" value="C:plasma membrane"/>
    <property type="evidence" value="ECO:0007669"/>
    <property type="project" value="UniProtKB-SubCell"/>
</dbReference>
<dbReference type="AlphaFoldDB" id="A0A9X2DP26"/>
<dbReference type="PROSITE" id="PS50850">
    <property type="entry name" value="MFS"/>
    <property type="match status" value="1"/>
</dbReference>
<evidence type="ECO:0000256" key="7">
    <source>
        <dbReference type="ARBA" id="ARBA00023136"/>
    </source>
</evidence>
<organism evidence="10 11">
    <name type="scientific">Halalkalibacter oceani</name>
    <dbReference type="NCBI Taxonomy" id="1653776"/>
    <lineage>
        <taxon>Bacteria</taxon>
        <taxon>Bacillati</taxon>
        <taxon>Bacillota</taxon>
        <taxon>Bacilli</taxon>
        <taxon>Bacillales</taxon>
        <taxon>Bacillaceae</taxon>
        <taxon>Halalkalibacter</taxon>
    </lineage>
</organism>
<evidence type="ECO:0000256" key="6">
    <source>
        <dbReference type="ARBA" id="ARBA00022989"/>
    </source>
</evidence>
<dbReference type="SUPFAM" id="SSF103473">
    <property type="entry name" value="MFS general substrate transporter"/>
    <property type="match status" value="1"/>
</dbReference>
<keyword evidence="5 8" id="KW-0812">Transmembrane</keyword>
<feature type="transmembrane region" description="Helical" evidence="8">
    <location>
        <begin position="163"/>
        <end position="185"/>
    </location>
</feature>
<feature type="transmembrane region" description="Helical" evidence="8">
    <location>
        <begin position="48"/>
        <end position="68"/>
    </location>
</feature>
<dbReference type="EMBL" id="JAMBOL010000001">
    <property type="protein sequence ID" value="MCM3712498.1"/>
    <property type="molecule type" value="Genomic_DNA"/>
</dbReference>
<comment type="similarity">
    <text evidence="2">Belongs to the major facilitator superfamily.</text>
</comment>
<dbReference type="RefSeq" id="WP_251221378.1">
    <property type="nucleotide sequence ID" value="NZ_JAMBOL010000001.1"/>
</dbReference>
<feature type="transmembrane region" description="Helical" evidence="8">
    <location>
        <begin position="367"/>
        <end position="391"/>
    </location>
</feature>
<comment type="caution">
    <text evidence="10">The sequence shown here is derived from an EMBL/GenBank/DDBJ whole genome shotgun (WGS) entry which is preliminary data.</text>
</comment>
<evidence type="ECO:0000256" key="2">
    <source>
        <dbReference type="ARBA" id="ARBA00008335"/>
    </source>
</evidence>
<gene>
    <name evidence="10" type="ORF">M3202_00250</name>
</gene>
<keyword evidence="7 8" id="KW-0472">Membrane</keyword>
<keyword evidence="11" id="KW-1185">Reference proteome</keyword>
<evidence type="ECO:0000256" key="5">
    <source>
        <dbReference type="ARBA" id="ARBA00022692"/>
    </source>
</evidence>
<feature type="transmembrane region" description="Helical" evidence="8">
    <location>
        <begin position="340"/>
        <end position="361"/>
    </location>
</feature>
<feature type="transmembrane region" description="Helical" evidence="8">
    <location>
        <begin position="283"/>
        <end position="299"/>
    </location>
</feature>
<dbReference type="InterPro" id="IPR011701">
    <property type="entry name" value="MFS"/>
</dbReference>
<dbReference type="Gene3D" id="1.20.1250.20">
    <property type="entry name" value="MFS general substrate transporter like domains"/>
    <property type="match status" value="1"/>
</dbReference>
<comment type="subcellular location">
    <subcellularLocation>
        <location evidence="1">Cell membrane</location>
        <topology evidence="1">Multi-pass membrane protein</topology>
    </subcellularLocation>
</comment>
<dbReference type="GO" id="GO:0022857">
    <property type="term" value="F:transmembrane transporter activity"/>
    <property type="evidence" value="ECO:0007669"/>
    <property type="project" value="InterPro"/>
</dbReference>
<dbReference type="CDD" id="cd17324">
    <property type="entry name" value="MFS_NepI_like"/>
    <property type="match status" value="1"/>
</dbReference>
<dbReference type="PANTHER" id="PTHR43271:SF1">
    <property type="entry name" value="INNER MEMBRANE TRANSPORT PROTEIN YNFM"/>
    <property type="match status" value="1"/>
</dbReference>
<evidence type="ECO:0000313" key="11">
    <source>
        <dbReference type="Proteomes" id="UP001139179"/>
    </source>
</evidence>
<keyword evidence="3" id="KW-0813">Transport</keyword>
<dbReference type="Pfam" id="PF07690">
    <property type="entry name" value="MFS_1"/>
    <property type="match status" value="2"/>
</dbReference>
<evidence type="ECO:0000256" key="3">
    <source>
        <dbReference type="ARBA" id="ARBA00022448"/>
    </source>
</evidence>
<keyword evidence="4" id="KW-1003">Cell membrane</keyword>
<feature type="transmembrane region" description="Helical" evidence="8">
    <location>
        <begin position="105"/>
        <end position="126"/>
    </location>
</feature>
<dbReference type="InterPro" id="IPR036259">
    <property type="entry name" value="MFS_trans_sf"/>
</dbReference>
<feature type="transmembrane region" description="Helical" evidence="8">
    <location>
        <begin position="250"/>
        <end position="271"/>
    </location>
</feature>